<keyword evidence="1 6" id="KW-0285">Flavoprotein</keyword>
<accession>A0A6P2Y797</accession>
<dbReference type="PIRSF" id="PIRSF000337">
    <property type="entry name" value="NTA_MOA"/>
    <property type="match status" value="1"/>
</dbReference>
<evidence type="ECO:0000256" key="1">
    <source>
        <dbReference type="ARBA" id="ARBA00022630"/>
    </source>
</evidence>
<evidence type="ECO:0000256" key="4">
    <source>
        <dbReference type="ARBA" id="ARBA00023033"/>
    </source>
</evidence>
<evidence type="ECO:0000256" key="6">
    <source>
        <dbReference type="PIRSR" id="PIRSR000337-1"/>
    </source>
</evidence>
<dbReference type="InterPro" id="IPR011251">
    <property type="entry name" value="Luciferase-like_dom"/>
</dbReference>
<dbReference type="Gene3D" id="3.20.20.30">
    <property type="entry name" value="Luciferase-like domain"/>
    <property type="match status" value="1"/>
</dbReference>
<evidence type="ECO:0000313" key="8">
    <source>
        <dbReference type="EMBL" id="VWD17833.1"/>
    </source>
</evidence>
<feature type="binding site" evidence="6">
    <location>
        <position position="176"/>
    </location>
    <ligand>
        <name>FMN</name>
        <dbReference type="ChEBI" id="CHEBI:58210"/>
    </ligand>
</feature>
<keyword evidence="3" id="KW-0560">Oxidoreductase</keyword>
<dbReference type="SUPFAM" id="SSF51679">
    <property type="entry name" value="Bacterial luciferase-like"/>
    <property type="match status" value="1"/>
</dbReference>
<protein>
    <submittedName>
        <fullName evidence="8">Oxidoreductase</fullName>
    </submittedName>
</protein>
<keyword evidence="2 6" id="KW-0288">FMN</keyword>
<feature type="binding site" evidence="6">
    <location>
        <position position="248"/>
    </location>
    <ligand>
        <name>FMN</name>
        <dbReference type="ChEBI" id="CHEBI:58210"/>
    </ligand>
</feature>
<sequence>MGGTQLIPAFALNTTMSGPRPLLFSLYEQASVGCGGAPSLWTHPADERLRANTLAFWSNLARTAEQADLDMLFFADVLGLYDVYGGSADAAVQWAVEAPANDPMMLIPALVAQTERLAFGVTASTTYEHPFALARRFSTLDHLSNGRIGWNIVTSYLTSAARNFGLDRMIGHDERYARAEEFLDVVYKLWEGSWADDAVVADKREPRYARGDRVRSIAHEGTHYRVHGPHVCAPSPQRSPVLIQAGWSGRGREFAAKHAEVVFVAKSNPHEIRAGLDEIRRLAVENGRAAEDVKALTVLRIVTARSSADAKEKYHALQQHYHLQAQLVSYAGDTGIDIDRYADDEPLTTQTEGLTSYVVRPDGSGKPLTAGDVRRKFANVTRGTDLILVGSPDEVADQLAEHARQSTTSGYMLNPLISPGTLDDFAELIVPELKKRGLYRMTSPVGTFRSRLGGGDRLPDSAYGASFRFPVPEAG</sequence>
<dbReference type="PANTHER" id="PTHR30011:SF16">
    <property type="entry name" value="C2H2 FINGER DOMAIN TRANSCRIPTION FACTOR (EUROFUNG)-RELATED"/>
    <property type="match status" value="1"/>
</dbReference>
<evidence type="ECO:0000259" key="7">
    <source>
        <dbReference type="Pfam" id="PF00296"/>
    </source>
</evidence>
<proteinExistence type="inferred from homology"/>
<dbReference type="InterPro" id="IPR036661">
    <property type="entry name" value="Luciferase-like_sf"/>
</dbReference>
<organism evidence="8 9">
    <name type="scientific">Burkholderia contaminans</name>
    <dbReference type="NCBI Taxonomy" id="488447"/>
    <lineage>
        <taxon>Bacteria</taxon>
        <taxon>Pseudomonadati</taxon>
        <taxon>Pseudomonadota</taxon>
        <taxon>Betaproteobacteria</taxon>
        <taxon>Burkholderiales</taxon>
        <taxon>Burkholderiaceae</taxon>
        <taxon>Burkholderia</taxon>
        <taxon>Burkholderia cepacia complex</taxon>
    </lineage>
</organism>
<feature type="binding site" evidence="6">
    <location>
        <position position="76"/>
    </location>
    <ligand>
        <name>FMN</name>
        <dbReference type="ChEBI" id="CHEBI:58210"/>
    </ligand>
</feature>
<evidence type="ECO:0000256" key="3">
    <source>
        <dbReference type="ARBA" id="ARBA00023002"/>
    </source>
</evidence>
<gene>
    <name evidence="8" type="ORF">BCO71033_02929</name>
</gene>
<comment type="similarity">
    <text evidence="5">Belongs to the NtaA/SnaA/DszA monooxygenase family.</text>
</comment>
<reference evidence="8 9" key="1">
    <citation type="submission" date="2019-09" db="EMBL/GenBank/DDBJ databases">
        <authorList>
            <person name="Depoorter E."/>
        </authorList>
    </citation>
    <scope>NUCLEOTIDE SEQUENCE [LARGE SCALE GENOMIC DNA]</scope>
    <source>
        <strain evidence="8">R-71033</strain>
    </source>
</reference>
<dbReference type="InterPro" id="IPR051260">
    <property type="entry name" value="Diverse_substr_monoxygenases"/>
</dbReference>
<dbReference type="InterPro" id="IPR016215">
    <property type="entry name" value="NTA_MOA"/>
</dbReference>
<feature type="domain" description="Luciferase-like" evidence="7">
    <location>
        <begin position="50"/>
        <end position="404"/>
    </location>
</feature>
<evidence type="ECO:0000256" key="5">
    <source>
        <dbReference type="ARBA" id="ARBA00033748"/>
    </source>
</evidence>
<dbReference type="Proteomes" id="UP000494109">
    <property type="component" value="Unassembled WGS sequence"/>
</dbReference>
<evidence type="ECO:0000256" key="2">
    <source>
        <dbReference type="ARBA" id="ARBA00022643"/>
    </source>
</evidence>
<dbReference type="NCBIfam" id="TIGR03860">
    <property type="entry name" value="FMN_nitrolo"/>
    <property type="match status" value="1"/>
</dbReference>
<evidence type="ECO:0000313" key="9">
    <source>
        <dbReference type="Proteomes" id="UP000494109"/>
    </source>
</evidence>
<keyword evidence="4" id="KW-0503">Monooxygenase</keyword>
<feature type="binding site" evidence="6">
    <location>
        <position position="172"/>
    </location>
    <ligand>
        <name>FMN</name>
        <dbReference type="ChEBI" id="CHEBI:58210"/>
    </ligand>
</feature>
<dbReference type="EMBL" id="CABVQS010000011">
    <property type="protein sequence ID" value="VWD17833.1"/>
    <property type="molecule type" value="Genomic_DNA"/>
</dbReference>
<dbReference type="GO" id="GO:0016705">
    <property type="term" value="F:oxidoreductase activity, acting on paired donors, with incorporation or reduction of molecular oxygen"/>
    <property type="evidence" value="ECO:0007669"/>
    <property type="project" value="InterPro"/>
</dbReference>
<feature type="binding site" evidence="6">
    <location>
        <position position="122"/>
    </location>
    <ligand>
        <name>FMN</name>
        <dbReference type="ChEBI" id="CHEBI:58210"/>
    </ligand>
</feature>
<dbReference type="Pfam" id="PF00296">
    <property type="entry name" value="Bac_luciferase"/>
    <property type="match status" value="1"/>
</dbReference>
<name>A0A6P2Y797_9BURK</name>
<dbReference type="GO" id="GO:0004497">
    <property type="term" value="F:monooxygenase activity"/>
    <property type="evidence" value="ECO:0007669"/>
    <property type="project" value="UniProtKB-KW"/>
</dbReference>
<dbReference type="PANTHER" id="PTHR30011">
    <property type="entry name" value="ALKANESULFONATE MONOOXYGENASE-RELATED"/>
    <property type="match status" value="1"/>
</dbReference>
<dbReference type="AlphaFoldDB" id="A0A6P2Y797"/>